<feature type="compositionally biased region" description="Polar residues" evidence="1">
    <location>
        <begin position="117"/>
        <end position="127"/>
    </location>
</feature>
<feature type="region of interest" description="Disordered" evidence="1">
    <location>
        <begin position="117"/>
        <end position="144"/>
    </location>
</feature>
<evidence type="ECO:0000313" key="2">
    <source>
        <dbReference type="EMBL" id="EMP33550.1"/>
    </source>
</evidence>
<dbReference type="Gene3D" id="1.10.287.3160">
    <property type="match status" value="1"/>
</dbReference>
<evidence type="ECO:0000256" key="1">
    <source>
        <dbReference type="SAM" id="MobiDB-lite"/>
    </source>
</evidence>
<protein>
    <submittedName>
        <fullName evidence="2">Uncharacterized protein</fullName>
    </submittedName>
</protein>
<proteinExistence type="predicted"/>
<dbReference type="Proteomes" id="UP000031443">
    <property type="component" value="Unassembled WGS sequence"/>
</dbReference>
<organism evidence="2 3">
    <name type="scientific">Chelonia mydas</name>
    <name type="common">Green sea-turtle</name>
    <name type="synonym">Chelonia agassizi</name>
    <dbReference type="NCBI Taxonomy" id="8469"/>
    <lineage>
        <taxon>Eukaryota</taxon>
        <taxon>Metazoa</taxon>
        <taxon>Chordata</taxon>
        <taxon>Craniata</taxon>
        <taxon>Vertebrata</taxon>
        <taxon>Euteleostomi</taxon>
        <taxon>Archelosauria</taxon>
        <taxon>Testudinata</taxon>
        <taxon>Testudines</taxon>
        <taxon>Cryptodira</taxon>
        <taxon>Durocryptodira</taxon>
        <taxon>Americhelydia</taxon>
        <taxon>Chelonioidea</taxon>
        <taxon>Cheloniidae</taxon>
        <taxon>Chelonia</taxon>
    </lineage>
</organism>
<dbReference type="AlphaFoldDB" id="M7BD87"/>
<sequence length="196" mass="21778">MAKFSDLLPEEFRKEFLAILEEGKAVAMAALQAASDVADSEAQTMASAIFMRWASWLQSLGLSTEFQQSIQDLPFNGLTLFSKQTDTKLHGLKDSRTTLRSLGLYTPGPARKWFKPQQTQKFGSQPRSEPYSKKGKATSQHPLLNRAPPVANRMISRRSEDEQDCPCNCSSCLLEATVAPEVTAEKLSPVLLMFPH</sequence>
<evidence type="ECO:0000313" key="3">
    <source>
        <dbReference type="Proteomes" id="UP000031443"/>
    </source>
</evidence>
<accession>M7BD87</accession>
<dbReference type="EMBL" id="KB535465">
    <property type="protein sequence ID" value="EMP33550.1"/>
    <property type="molecule type" value="Genomic_DNA"/>
</dbReference>
<reference evidence="3" key="1">
    <citation type="journal article" date="2013" name="Nat. Genet.">
        <title>The draft genomes of soft-shell turtle and green sea turtle yield insights into the development and evolution of the turtle-specific body plan.</title>
        <authorList>
            <person name="Wang Z."/>
            <person name="Pascual-Anaya J."/>
            <person name="Zadissa A."/>
            <person name="Li W."/>
            <person name="Niimura Y."/>
            <person name="Huang Z."/>
            <person name="Li C."/>
            <person name="White S."/>
            <person name="Xiong Z."/>
            <person name="Fang D."/>
            <person name="Wang B."/>
            <person name="Ming Y."/>
            <person name="Chen Y."/>
            <person name="Zheng Y."/>
            <person name="Kuraku S."/>
            <person name="Pignatelli M."/>
            <person name="Herrero J."/>
            <person name="Beal K."/>
            <person name="Nozawa M."/>
            <person name="Li Q."/>
            <person name="Wang J."/>
            <person name="Zhang H."/>
            <person name="Yu L."/>
            <person name="Shigenobu S."/>
            <person name="Wang J."/>
            <person name="Liu J."/>
            <person name="Flicek P."/>
            <person name="Searle S."/>
            <person name="Wang J."/>
            <person name="Kuratani S."/>
            <person name="Yin Y."/>
            <person name="Aken B."/>
            <person name="Zhang G."/>
            <person name="Irie N."/>
        </authorList>
    </citation>
    <scope>NUCLEOTIDE SEQUENCE [LARGE SCALE GENOMIC DNA]</scope>
</reference>
<gene>
    <name evidence="2" type="ORF">UY3_09261</name>
</gene>
<keyword evidence="3" id="KW-1185">Reference proteome</keyword>
<name>M7BD87_CHEMY</name>